<organism evidence="1 2">
    <name type="scientific">Anoxybacterium hadale</name>
    <dbReference type="NCBI Taxonomy" id="3408580"/>
    <lineage>
        <taxon>Bacteria</taxon>
        <taxon>Bacillati</taxon>
        <taxon>Bacillota</taxon>
        <taxon>Clostridia</taxon>
        <taxon>Peptostreptococcales</taxon>
        <taxon>Anaerovoracaceae</taxon>
        <taxon>Anoxybacterium</taxon>
    </lineage>
</organism>
<dbReference type="Proteomes" id="UP000594014">
    <property type="component" value="Chromosome"/>
</dbReference>
<protein>
    <submittedName>
        <fullName evidence="1">Beta-hydroxyacyl-ACP dehydratase</fullName>
    </submittedName>
</protein>
<reference evidence="1" key="1">
    <citation type="submission" date="2019-08" db="EMBL/GenBank/DDBJ databases">
        <title>Genome sequence of Clostridiales bacterium MT110.</title>
        <authorList>
            <person name="Cao J."/>
        </authorList>
    </citation>
    <scope>NUCLEOTIDE SEQUENCE</scope>
    <source>
        <strain evidence="1">MT110</strain>
    </source>
</reference>
<gene>
    <name evidence="1" type="ORF">FRZ06_15475</name>
</gene>
<accession>A0ACD1ADM5</accession>
<proteinExistence type="predicted"/>
<sequence length="142" mass="16076">MILNRDQIQEIIPHRDPFLLIDEIVEMEIGKRVVAIKYVKEEEYYFKGHFPQEKVMPGVLIVEALAQAGAVAILSMEEHRGKIAYFGGIKEAKFRQKVFPGDTLRLEVELDRMRSKAGFGKAVAYLGDKVACKCEIMFAIGS</sequence>
<keyword evidence="2" id="KW-1185">Reference proteome</keyword>
<name>A0ACD1ADM5_9FIRM</name>
<dbReference type="EMBL" id="CP042469">
    <property type="protein sequence ID" value="QOX64642.1"/>
    <property type="molecule type" value="Genomic_DNA"/>
</dbReference>
<evidence type="ECO:0000313" key="1">
    <source>
        <dbReference type="EMBL" id="QOX64642.1"/>
    </source>
</evidence>
<evidence type="ECO:0000313" key="2">
    <source>
        <dbReference type="Proteomes" id="UP000594014"/>
    </source>
</evidence>